<proteinExistence type="predicted"/>
<reference evidence="2" key="2">
    <citation type="journal article" date="2023" name="Int. J. Mol. Sci.">
        <title>De Novo Assembly and Annotation of 11 Diverse Shrub Willow (Salix) Genomes Reveals Novel Gene Organization in Sex-Linked Regions.</title>
        <authorList>
            <person name="Hyden B."/>
            <person name="Feng K."/>
            <person name="Yates T.B."/>
            <person name="Jawdy S."/>
            <person name="Cereghino C."/>
            <person name="Smart L.B."/>
            <person name="Muchero W."/>
        </authorList>
    </citation>
    <scope>NUCLEOTIDE SEQUENCE</scope>
    <source>
        <tissue evidence="2">Shoot tip</tissue>
    </source>
</reference>
<keyword evidence="3" id="KW-1185">Reference proteome</keyword>
<evidence type="ECO:0000313" key="3">
    <source>
        <dbReference type="Proteomes" id="UP001141253"/>
    </source>
</evidence>
<name>A0ABQ8ZGX5_9ROSI</name>
<evidence type="ECO:0000313" key="2">
    <source>
        <dbReference type="EMBL" id="KAJ6301013.1"/>
    </source>
</evidence>
<dbReference type="EMBL" id="JAPFFI010000027">
    <property type="protein sequence ID" value="KAJ6301013.1"/>
    <property type="molecule type" value="Genomic_DNA"/>
</dbReference>
<comment type="caution">
    <text evidence="2">The sequence shown here is derived from an EMBL/GenBank/DDBJ whole genome shotgun (WGS) entry which is preliminary data.</text>
</comment>
<evidence type="ECO:0008006" key="4">
    <source>
        <dbReference type="Google" id="ProtNLM"/>
    </source>
</evidence>
<dbReference type="Proteomes" id="UP001141253">
    <property type="component" value="Chromosome 16"/>
</dbReference>
<organism evidence="2 3">
    <name type="scientific">Salix suchowensis</name>
    <dbReference type="NCBI Taxonomy" id="1278906"/>
    <lineage>
        <taxon>Eukaryota</taxon>
        <taxon>Viridiplantae</taxon>
        <taxon>Streptophyta</taxon>
        <taxon>Embryophyta</taxon>
        <taxon>Tracheophyta</taxon>
        <taxon>Spermatophyta</taxon>
        <taxon>Magnoliopsida</taxon>
        <taxon>eudicotyledons</taxon>
        <taxon>Gunneridae</taxon>
        <taxon>Pentapetalae</taxon>
        <taxon>rosids</taxon>
        <taxon>fabids</taxon>
        <taxon>Malpighiales</taxon>
        <taxon>Salicaceae</taxon>
        <taxon>Saliceae</taxon>
        <taxon>Salix</taxon>
    </lineage>
</organism>
<protein>
    <recommendedName>
        <fullName evidence="4">Secreted protein</fullName>
    </recommendedName>
</protein>
<keyword evidence="1" id="KW-0732">Signal</keyword>
<accession>A0ABQ8ZGX5</accession>
<sequence length="74" mass="7797">MVQATMTYSAIATLALGFMLVVSSLGAAAPATPFFGLNPAEIQDCLTTIKDARRDLLRRGCLPGANLSAELSWP</sequence>
<gene>
    <name evidence="2" type="ORF">OIU77_015337</name>
</gene>
<evidence type="ECO:0000256" key="1">
    <source>
        <dbReference type="SAM" id="SignalP"/>
    </source>
</evidence>
<feature type="chain" id="PRO_5046340378" description="Secreted protein" evidence="1">
    <location>
        <begin position="27"/>
        <end position="74"/>
    </location>
</feature>
<reference evidence="2" key="1">
    <citation type="submission" date="2022-10" db="EMBL/GenBank/DDBJ databases">
        <authorList>
            <person name="Hyden B.L."/>
            <person name="Feng K."/>
            <person name="Yates T."/>
            <person name="Jawdy S."/>
            <person name="Smart L.B."/>
            <person name="Muchero W."/>
        </authorList>
    </citation>
    <scope>NUCLEOTIDE SEQUENCE</scope>
    <source>
        <tissue evidence="2">Shoot tip</tissue>
    </source>
</reference>
<feature type="signal peptide" evidence="1">
    <location>
        <begin position="1"/>
        <end position="26"/>
    </location>
</feature>